<protein>
    <submittedName>
        <fullName evidence="1">Uncharacterized protein</fullName>
    </submittedName>
</protein>
<proteinExistence type="predicted"/>
<organism evidence="1 2">
    <name type="scientific">Dioscorea zingiberensis</name>
    <dbReference type="NCBI Taxonomy" id="325984"/>
    <lineage>
        <taxon>Eukaryota</taxon>
        <taxon>Viridiplantae</taxon>
        <taxon>Streptophyta</taxon>
        <taxon>Embryophyta</taxon>
        <taxon>Tracheophyta</taxon>
        <taxon>Spermatophyta</taxon>
        <taxon>Magnoliopsida</taxon>
        <taxon>Liliopsida</taxon>
        <taxon>Dioscoreales</taxon>
        <taxon>Dioscoreaceae</taxon>
        <taxon>Dioscorea</taxon>
    </lineage>
</organism>
<dbReference type="AlphaFoldDB" id="A0A9D5H1Y2"/>
<gene>
    <name evidence="1" type="ORF">J5N97_001917</name>
</gene>
<dbReference type="Proteomes" id="UP001085076">
    <property type="component" value="Unassembled WGS sequence"/>
</dbReference>
<dbReference type="PANTHER" id="PTHR46950:SF2">
    <property type="entry name" value="MAGNESIUM TRANSPORTER CORA-LIKE FAMILY PROTEIN"/>
    <property type="match status" value="1"/>
</dbReference>
<evidence type="ECO:0000313" key="2">
    <source>
        <dbReference type="Proteomes" id="UP001085076"/>
    </source>
</evidence>
<dbReference type="OrthoDB" id="277398at2759"/>
<accession>A0A9D5H1Y2</accession>
<evidence type="ECO:0000313" key="1">
    <source>
        <dbReference type="EMBL" id="KAJ0960242.1"/>
    </source>
</evidence>
<reference evidence="1 2" key="1">
    <citation type="journal article" date="2022" name="Hortic Res">
        <title>The genome of Dioscorea zingiberensis sheds light on the biosynthesis, origin and evolution of the medicinally important diosgenin saponins.</title>
        <authorList>
            <person name="Li Y."/>
            <person name="Tan C."/>
            <person name="Li Z."/>
            <person name="Guo J."/>
            <person name="Li S."/>
            <person name="Chen X."/>
            <person name="Wang C."/>
            <person name="Dai X."/>
            <person name="Yang H."/>
            <person name="Song W."/>
            <person name="Hou L."/>
            <person name="Xu J."/>
            <person name="Tong Z."/>
            <person name="Xu A."/>
            <person name="Yuan X."/>
            <person name="Wang W."/>
            <person name="Yang Q."/>
            <person name="Chen L."/>
            <person name="Sun Z."/>
            <person name="Wang K."/>
            <person name="Pan B."/>
            <person name="Chen J."/>
            <person name="Bao Y."/>
            <person name="Liu F."/>
            <person name="Qi X."/>
            <person name="Gang D.R."/>
            <person name="Wen J."/>
            <person name="Li J."/>
        </authorList>
    </citation>
    <scope>NUCLEOTIDE SEQUENCE [LARGE SCALE GENOMIC DNA]</scope>
    <source>
        <strain evidence="1">Dzin_1.0</strain>
    </source>
</reference>
<sequence>MRSCGFLLKGFQESSSPIHDRNKSLSGDYKYSPAHDGERVADHWVPIGWARISEIVQTVQPDASWDSQQFVIDDEDDFTVADLAAPYWERPVGPVWWCHVSAGHPQLIIGSVMPSYSASPYLVPQDEIELKFMNRRNHGRFESFSIILKPKKSESYRRQPIAGEQVEVRKMELQELVQMFQHEAETHALVAVVSVFQNLFGAHGRLSTRSVCRGSSKDMRPMTEESASNLLPKVDGWNMGGLTENDFILAAKINALDMQNLMRRKATD</sequence>
<keyword evidence="2" id="KW-1185">Reference proteome</keyword>
<name>A0A9D5H1Y2_9LILI</name>
<dbReference type="PANTHER" id="PTHR46950">
    <property type="entry name" value="MAGNESIUM TRANSPORTER CORA-LIKE FAMILY PROTEIN"/>
    <property type="match status" value="1"/>
</dbReference>
<comment type="caution">
    <text evidence="1">The sequence shown here is derived from an EMBL/GenBank/DDBJ whole genome shotgun (WGS) entry which is preliminary data.</text>
</comment>
<dbReference type="EMBL" id="JAGGNH010000094">
    <property type="protein sequence ID" value="KAJ0960242.1"/>
    <property type="molecule type" value="Genomic_DNA"/>
</dbReference>